<protein>
    <submittedName>
        <fullName evidence="1">Uncharacterized protein</fullName>
    </submittedName>
</protein>
<sequence length="81" mass="9154">MQKPKTRIRPTSSTSSIRNQLLRKRCRFLSVLRLNLSNTQTPAVQALIHSSSALRSNRVNILKLPSKNSRIGGKLAMRKVE</sequence>
<organism evidence="1">
    <name type="scientific">Cucumis melo</name>
    <name type="common">Muskmelon</name>
    <dbReference type="NCBI Taxonomy" id="3656"/>
    <lineage>
        <taxon>Eukaryota</taxon>
        <taxon>Viridiplantae</taxon>
        <taxon>Streptophyta</taxon>
        <taxon>Embryophyta</taxon>
        <taxon>Tracheophyta</taxon>
        <taxon>Spermatophyta</taxon>
        <taxon>Magnoliopsida</taxon>
        <taxon>eudicotyledons</taxon>
        <taxon>Gunneridae</taxon>
        <taxon>Pentapetalae</taxon>
        <taxon>rosids</taxon>
        <taxon>fabids</taxon>
        <taxon>Cucurbitales</taxon>
        <taxon>Cucurbitaceae</taxon>
        <taxon>Benincaseae</taxon>
        <taxon>Cucumis</taxon>
    </lineage>
</organism>
<accession>A0A9I9D381</accession>
<evidence type="ECO:0000313" key="1">
    <source>
        <dbReference type="EnsemblPlants" id="MELO3C012344.2.1"/>
    </source>
</evidence>
<dbReference type="AlphaFoldDB" id="A0A9I9D381"/>
<dbReference type="EnsemblPlants" id="MELO3C012344.2.1">
    <property type="protein sequence ID" value="MELO3C012344.2.1"/>
    <property type="gene ID" value="MELO3C012344.2"/>
</dbReference>
<name>A0A9I9D381_CUCME</name>
<reference evidence="1" key="1">
    <citation type="submission" date="2023-03" db="UniProtKB">
        <authorList>
            <consortium name="EnsemblPlants"/>
        </authorList>
    </citation>
    <scope>IDENTIFICATION</scope>
</reference>
<proteinExistence type="predicted"/>
<dbReference type="Gramene" id="MELO3C012344.2.1">
    <property type="protein sequence ID" value="MELO3C012344.2.1"/>
    <property type="gene ID" value="MELO3C012344.2"/>
</dbReference>